<comment type="caution">
    <text evidence="2">The sequence shown here is derived from an EMBL/GenBank/DDBJ whole genome shotgun (WGS) entry which is preliminary data.</text>
</comment>
<dbReference type="GO" id="GO:0043812">
    <property type="term" value="F:phosphatidylinositol-4-phosphate phosphatase activity"/>
    <property type="evidence" value="ECO:0007669"/>
    <property type="project" value="TreeGrafter"/>
</dbReference>
<proteinExistence type="predicted"/>
<dbReference type="GO" id="GO:0046856">
    <property type="term" value="P:phosphatidylinositol dephosphorylation"/>
    <property type="evidence" value="ECO:0007669"/>
    <property type="project" value="TreeGrafter"/>
</dbReference>
<dbReference type="Proteomes" id="UP000298390">
    <property type="component" value="Unassembled WGS sequence"/>
</dbReference>
<dbReference type="InterPro" id="IPR002013">
    <property type="entry name" value="SAC_dom"/>
</dbReference>
<organism evidence="2 3">
    <name type="scientific">Rhodofomes roseus</name>
    <dbReference type="NCBI Taxonomy" id="34475"/>
    <lineage>
        <taxon>Eukaryota</taxon>
        <taxon>Fungi</taxon>
        <taxon>Dikarya</taxon>
        <taxon>Basidiomycota</taxon>
        <taxon>Agaricomycotina</taxon>
        <taxon>Agaricomycetes</taxon>
        <taxon>Polyporales</taxon>
        <taxon>Rhodofomes</taxon>
    </lineage>
</organism>
<dbReference type="PANTHER" id="PTHR45662">
    <property type="entry name" value="PHOSPHATIDYLINOSITIDE PHOSPHATASE SAC1"/>
    <property type="match status" value="1"/>
</dbReference>
<dbReference type="PROSITE" id="PS50275">
    <property type="entry name" value="SAC"/>
    <property type="match status" value="1"/>
</dbReference>
<evidence type="ECO:0000259" key="1">
    <source>
        <dbReference type="PROSITE" id="PS50275"/>
    </source>
</evidence>
<dbReference type="Pfam" id="PF02383">
    <property type="entry name" value="Syja_N"/>
    <property type="match status" value="1"/>
</dbReference>
<protein>
    <recommendedName>
        <fullName evidence="1">SAC domain-containing protein</fullName>
    </recommendedName>
</protein>
<reference evidence="2 3" key="1">
    <citation type="submission" date="2019-01" db="EMBL/GenBank/DDBJ databases">
        <title>Genome sequencing of the rare red list fungi Fomitopsis rosea.</title>
        <authorList>
            <person name="Buettner E."/>
            <person name="Kellner H."/>
        </authorList>
    </citation>
    <scope>NUCLEOTIDE SEQUENCE [LARGE SCALE GENOMIC DNA]</scope>
    <source>
        <strain evidence="2 3">DSM 105464</strain>
    </source>
</reference>
<dbReference type="PANTHER" id="PTHR45662:SF2">
    <property type="entry name" value="PHOSPHATIDYLINOSITOL-3-PHOSPHATASE SAC1"/>
    <property type="match status" value="1"/>
</dbReference>
<name>A0A4Y9XS20_9APHY</name>
<evidence type="ECO:0000313" key="3">
    <source>
        <dbReference type="Proteomes" id="UP000298390"/>
    </source>
</evidence>
<dbReference type="STRING" id="34475.A0A4Y9XS20"/>
<dbReference type="EMBL" id="SEKV01000869">
    <property type="protein sequence ID" value="TFY53114.1"/>
    <property type="molecule type" value="Genomic_DNA"/>
</dbReference>
<evidence type="ECO:0000313" key="2">
    <source>
        <dbReference type="EMBL" id="TFY53114.1"/>
    </source>
</evidence>
<sequence>MKALHQRLNLYANGNETYTFVPAEPVGARSLTIYRNSGDIVLNAPNTPLPVTAERSGKTIYGIYGLISLALSEYIIVITGRELRGRLMGQNIYRATDYEILPLNPDISVSSPPHPVEAHLLALVKSHLASGNFLFSYAWDLTRRLQAQWASLKEDGDKPLWEVVFLEQSRLIDVTIGNPDQNLSPYILPVLHGTFDIRAERVNGHHMRLCLISRRSRYRAGTRYFRRGIDQDGHVANFNETEQILLVGPDDSSVQLSFVQIRGSVPVFWAEINTLRYKPDVQIMELQETVDATRKHLQEIVSAYGQSSLVNLVDQKGHELPVKEAYERNVKQANHPKVKYEYFDFHNECKHMRWDRIQGLLDRLDEDLASYGYFHLDASKSEPVRIQTGVVRTNCMDNLDRTNVGQSAVAKWMLTRQLQALDILHETDTIDRYEDFMRDFREMWTDHANMISVAYSGTGALKTDFTRTGQRTRQGMFEDFRNSVMRYLKNNFFDGARQDAYDLMTALSLIFIFAHGIEYVNWPRLIPLTHIINYNGPGFRSGQRGKGFGIPALDLNNLKSSAPVHRGKMPGHRRAKSRIEEIEMGTKRVD</sequence>
<dbReference type="AlphaFoldDB" id="A0A4Y9XS20"/>
<gene>
    <name evidence="2" type="ORF">EVJ58_g9634</name>
</gene>
<accession>A0A4Y9XS20</accession>
<feature type="domain" description="SAC" evidence="1">
    <location>
        <begin position="124"/>
        <end position="457"/>
    </location>
</feature>
<dbReference type="GO" id="GO:0005783">
    <property type="term" value="C:endoplasmic reticulum"/>
    <property type="evidence" value="ECO:0007669"/>
    <property type="project" value="TreeGrafter"/>
</dbReference>